<accession>A0A1R3GEX0</accession>
<dbReference type="Proteomes" id="UP000187203">
    <property type="component" value="Unassembled WGS sequence"/>
</dbReference>
<keyword evidence="2" id="KW-1185">Reference proteome</keyword>
<sequence length="64" mass="7304">MDVPDRSFTATKTSYRIVISRRPRMSNPILGERTLPTLKVTLDPYIQKLSTSNELTIFFSSAKI</sequence>
<comment type="caution">
    <text evidence="1">The sequence shown here is derived from an EMBL/GenBank/DDBJ whole genome shotgun (WGS) entry which is preliminary data.</text>
</comment>
<evidence type="ECO:0000313" key="1">
    <source>
        <dbReference type="EMBL" id="OMO56619.1"/>
    </source>
</evidence>
<evidence type="ECO:0000313" key="2">
    <source>
        <dbReference type="Proteomes" id="UP000187203"/>
    </source>
</evidence>
<reference evidence="2" key="1">
    <citation type="submission" date="2013-09" db="EMBL/GenBank/DDBJ databases">
        <title>Corchorus olitorius genome sequencing.</title>
        <authorList>
            <person name="Alam M."/>
            <person name="Haque M.S."/>
            <person name="Islam M.S."/>
            <person name="Emdad E.M."/>
            <person name="Islam M.M."/>
            <person name="Ahmed B."/>
            <person name="Halim A."/>
            <person name="Hossen Q.M.M."/>
            <person name="Hossain M.Z."/>
            <person name="Ahmed R."/>
            <person name="Khan M.M."/>
            <person name="Islam R."/>
            <person name="Rashid M.M."/>
            <person name="Khan S.A."/>
            <person name="Rahman M.S."/>
            <person name="Alam M."/>
            <person name="Yahiya A.S."/>
            <person name="Khan M.S."/>
            <person name="Azam M.S."/>
            <person name="Haque T."/>
            <person name="Lashkar M.Z.H."/>
            <person name="Akhand A.I."/>
            <person name="Morshed G."/>
            <person name="Roy S."/>
            <person name="Uddin K.S."/>
            <person name="Rabeya T."/>
            <person name="Hossain A.S."/>
            <person name="Chowdhury A."/>
            <person name="Snigdha A.R."/>
            <person name="Mortoza M.S."/>
            <person name="Matin S.A."/>
            <person name="Hoque S.M.E."/>
            <person name="Islam M.K."/>
            <person name="Roy D.K."/>
            <person name="Haider R."/>
            <person name="Moosa M.M."/>
            <person name="Elias S.M."/>
            <person name="Hasan A.M."/>
            <person name="Jahan S."/>
            <person name="Shafiuddin M."/>
            <person name="Mahmood N."/>
            <person name="Shommy N.S."/>
        </authorList>
    </citation>
    <scope>NUCLEOTIDE SEQUENCE [LARGE SCALE GENOMIC DNA]</scope>
    <source>
        <strain evidence="2">cv. O-4</strain>
    </source>
</reference>
<name>A0A1R3GEX0_9ROSI</name>
<protein>
    <submittedName>
        <fullName evidence="1">Uncharacterized protein</fullName>
    </submittedName>
</protein>
<proteinExistence type="predicted"/>
<gene>
    <name evidence="1" type="ORF">COLO4_35591</name>
</gene>
<dbReference type="AlphaFoldDB" id="A0A1R3GEX0"/>
<organism evidence="1 2">
    <name type="scientific">Corchorus olitorius</name>
    <dbReference type="NCBI Taxonomy" id="93759"/>
    <lineage>
        <taxon>Eukaryota</taxon>
        <taxon>Viridiplantae</taxon>
        <taxon>Streptophyta</taxon>
        <taxon>Embryophyta</taxon>
        <taxon>Tracheophyta</taxon>
        <taxon>Spermatophyta</taxon>
        <taxon>Magnoliopsida</taxon>
        <taxon>eudicotyledons</taxon>
        <taxon>Gunneridae</taxon>
        <taxon>Pentapetalae</taxon>
        <taxon>rosids</taxon>
        <taxon>malvids</taxon>
        <taxon>Malvales</taxon>
        <taxon>Malvaceae</taxon>
        <taxon>Grewioideae</taxon>
        <taxon>Apeibeae</taxon>
        <taxon>Corchorus</taxon>
    </lineage>
</organism>
<dbReference type="EMBL" id="AWUE01022717">
    <property type="protein sequence ID" value="OMO56619.1"/>
    <property type="molecule type" value="Genomic_DNA"/>
</dbReference>